<feature type="signal peptide" evidence="1">
    <location>
        <begin position="1"/>
        <end position="16"/>
    </location>
</feature>
<name>A0ABQ0GX10_9HYPH</name>
<evidence type="ECO:0000256" key="1">
    <source>
        <dbReference type="SAM" id="SignalP"/>
    </source>
</evidence>
<keyword evidence="4" id="KW-1185">Reference proteome</keyword>
<dbReference type="Proteomes" id="UP001628091">
    <property type="component" value="Unassembled WGS sequence"/>
</dbReference>
<feature type="domain" description="Organic solvent tolerance-like N-terminal" evidence="2">
    <location>
        <begin position="25"/>
        <end position="67"/>
    </location>
</feature>
<protein>
    <recommendedName>
        <fullName evidence="2">Organic solvent tolerance-like N-terminal domain-containing protein</fullName>
    </recommendedName>
</protein>
<organism evidence="3 4">
    <name type="scientific">Phyllobacterium phragmitis</name>
    <dbReference type="NCBI Taxonomy" id="2670329"/>
    <lineage>
        <taxon>Bacteria</taxon>
        <taxon>Pseudomonadati</taxon>
        <taxon>Pseudomonadota</taxon>
        <taxon>Alphaproteobacteria</taxon>
        <taxon>Hyphomicrobiales</taxon>
        <taxon>Phyllobacteriaceae</taxon>
        <taxon>Phyllobacterium</taxon>
    </lineage>
</organism>
<dbReference type="EMBL" id="BAAFZP010000001">
    <property type="protein sequence ID" value="GAB1581198.1"/>
    <property type="molecule type" value="Genomic_DNA"/>
</dbReference>
<sequence length="78" mass="8021">MIAAASLLVLSSTALAVNSDLGKLQVEADSIRVDAKNVLHAAGHVVITVGDTTIKMDKAAVSKKDGKTVIEAEPGKTH</sequence>
<proteinExistence type="predicted"/>
<gene>
    <name evidence="3" type="ORF">PPNSA23_11410</name>
</gene>
<evidence type="ECO:0000313" key="3">
    <source>
        <dbReference type="EMBL" id="GAB1581198.1"/>
    </source>
</evidence>
<feature type="chain" id="PRO_5047320375" description="Organic solvent tolerance-like N-terminal domain-containing protein" evidence="1">
    <location>
        <begin position="17"/>
        <end position="78"/>
    </location>
</feature>
<keyword evidence="1" id="KW-0732">Signal</keyword>
<evidence type="ECO:0000313" key="4">
    <source>
        <dbReference type="Proteomes" id="UP001628091"/>
    </source>
</evidence>
<accession>A0ABQ0GX10</accession>
<evidence type="ECO:0000259" key="2">
    <source>
        <dbReference type="Pfam" id="PF03968"/>
    </source>
</evidence>
<dbReference type="Pfam" id="PF03968">
    <property type="entry name" value="LptD_N"/>
    <property type="match status" value="1"/>
</dbReference>
<dbReference type="InterPro" id="IPR005653">
    <property type="entry name" value="OstA-like_N"/>
</dbReference>
<reference evidence="3 4" key="1">
    <citation type="submission" date="2024-10" db="EMBL/GenBank/DDBJ databases">
        <title>Isolation, draft genome sequencing and identification of Phyllobacterium sp. NSA23, isolated from leaf soil.</title>
        <authorList>
            <person name="Akita H."/>
        </authorList>
    </citation>
    <scope>NUCLEOTIDE SEQUENCE [LARGE SCALE GENOMIC DNA]</scope>
    <source>
        <strain evidence="3 4">NSA23</strain>
    </source>
</reference>
<dbReference type="Gene3D" id="2.60.450.10">
    <property type="entry name" value="Lipopolysaccharide (LPS) transport protein A like domain"/>
    <property type="match status" value="1"/>
</dbReference>
<comment type="caution">
    <text evidence="3">The sequence shown here is derived from an EMBL/GenBank/DDBJ whole genome shotgun (WGS) entry which is preliminary data.</text>
</comment>